<dbReference type="Pfam" id="PF00717">
    <property type="entry name" value="Peptidase_S24"/>
    <property type="match status" value="1"/>
</dbReference>
<feature type="domain" description="Peptidase S24/S26A/S26B/S26C" evidence="8">
    <location>
        <begin position="70"/>
        <end position="183"/>
    </location>
</feature>
<dbReference type="GO" id="GO:0006281">
    <property type="term" value="P:DNA repair"/>
    <property type="evidence" value="ECO:0007669"/>
    <property type="project" value="UniProtKB-KW"/>
</dbReference>
<dbReference type="GO" id="GO:0009432">
    <property type="term" value="P:SOS response"/>
    <property type="evidence" value="ECO:0007669"/>
    <property type="project" value="UniProtKB-KW"/>
</dbReference>
<evidence type="ECO:0000313" key="9">
    <source>
        <dbReference type="EMBL" id="OGG14751.1"/>
    </source>
</evidence>
<dbReference type="GO" id="GO:0016787">
    <property type="term" value="F:hydrolase activity"/>
    <property type="evidence" value="ECO:0007669"/>
    <property type="project" value="UniProtKB-KW"/>
</dbReference>
<evidence type="ECO:0000256" key="4">
    <source>
        <dbReference type="ARBA" id="ARBA00022813"/>
    </source>
</evidence>
<keyword evidence="6" id="KW-0742">SOS response</keyword>
<dbReference type="CDD" id="cd06529">
    <property type="entry name" value="S24_LexA-like"/>
    <property type="match status" value="1"/>
</dbReference>
<keyword evidence="3 7" id="KW-0378">Hydrolase</keyword>
<evidence type="ECO:0000256" key="3">
    <source>
        <dbReference type="ARBA" id="ARBA00022801"/>
    </source>
</evidence>
<dbReference type="PANTHER" id="PTHR33516:SF2">
    <property type="entry name" value="LEXA REPRESSOR-RELATED"/>
    <property type="match status" value="1"/>
</dbReference>
<dbReference type="InterPro" id="IPR015927">
    <property type="entry name" value="Peptidase_S24_S26A/B/C"/>
</dbReference>
<keyword evidence="2" id="KW-0227">DNA damage</keyword>
<dbReference type="GO" id="GO:0003677">
    <property type="term" value="F:DNA binding"/>
    <property type="evidence" value="ECO:0007669"/>
    <property type="project" value="InterPro"/>
</dbReference>
<protein>
    <recommendedName>
        <fullName evidence="8">Peptidase S24/S26A/S26B/S26C domain-containing protein</fullName>
    </recommendedName>
</protein>
<dbReference type="PANTHER" id="PTHR33516">
    <property type="entry name" value="LEXA REPRESSOR"/>
    <property type="match status" value="1"/>
</dbReference>
<sequence length="190" mass="21178">MQVDQAAQKIRKFFTLHKRLPSYSEMCSLFGFASKKASFALGKKLIEAGIVEKDETGKLIPKQLFPQLKVLGTIAAGPPTPAEEQLLSTMSFDSFLVNRPERSYLLRVRGDSMIEAGINDGDLVVIEKGSLPAEGDIVAAEVDGEFTLKYLRKKEGQFYLMPANSRYSPIYPEQNLTIFGIVVSVVRKYH</sequence>
<evidence type="ECO:0000256" key="1">
    <source>
        <dbReference type="ARBA" id="ARBA00007484"/>
    </source>
</evidence>
<keyword evidence="5" id="KW-0234">DNA repair</keyword>
<dbReference type="InterPro" id="IPR039418">
    <property type="entry name" value="LexA-like"/>
</dbReference>
<accession>A0A1F5ZQS3</accession>
<evidence type="ECO:0000259" key="8">
    <source>
        <dbReference type="Pfam" id="PF00717"/>
    </source>
</evidence>
<evidence type="ECO:0000256" key="2">
    <source>
        <dbReference type="ARBA" id="ARBA00022763"/>
    </source>
</evidence>
<dbReference type="EMBL" id="MFJE01000012">
    <property type="protein sequence ID" value="OGG14751.1"/>
    <property type="molecule type" value="Genomic_DNA"/>
</dbReference>
<reference evidence="9 10" key="1">
    <citation type="journal article" date="2016" name="Nat. Commun.">
        <title>Thousands of microbial genomes shed light on interconnected biogeochemical processes in an aquifer system.</title>
        <authorList>
            <person name="Anantharaman K."/>
            <person name="Brown C.T."/>
            <person name="Hug L.A."/>
            <person name="Sharon I."/>
            <person name="Castelle C.J."/>
            <person name="Probst A.J."/>
            <person name="Thomas B.C."/>
            <person name="Singh A."/>
            <person name="Wilkins M.J."/>
            <person name="Karaoz U."/>
            <person name="Brodie E.L."/>
            <person name="Williams K.H."/>
            <person name="Hubbard S.S."/>
            <person name="Banfield J.F."/>
        </authorList>
    </citation>
    <scope>NUCLEOTIDE SEQUENCE [LARGE SCALE GENOMIC DNA]</scope>
</reference>
<evidence type="ECO:0000256" key="6">
    <source>
        <dbReference type="ARBA" id="ARBA00023236"/>
    </source>
</evidence>
<keyword evidence="4 7" id="KW-0068">Autocatalytic cleavage</keyword>
<name>A0A1F5ZQS3_9BACT</name>
<dbReference type="GO" id="GO:0006355">
    <property type="term" value="P:regulation of DNA-templated transcription"/>
    <property type="evidence" value="ECO:0007669"/>
    <property type="project" value="InterPro"/>
</dbReference>
<dbReference type="PRINTS" id="PR00726">
    <property type="entry name" value="LEXASERPTASE"/>
</dbReference>
<evidence type="ECO:0000313" key="10">
    <source>
        <dbReference type="Proteomes" id="UP000177383"/>
    </source>
</evidence>
<dbReference type="SUPFAM" id="SSF51306">
    <property type="entry name" value="LexA/Signal peptidase"/>
    <property type="match status" value="1"/>
</dbReference>
<dbReference type="STRING" id="1798375.A2773_04010"/>
<evidence type="ECO:0000256" key="7">
    <source>
        <dbReference type="RuleBase" id="RU003991"/>
    </source>
</evidence>
<evidence type="ECO:0000256" key="5">
    <source>
        <dbReference type="ARBA" id="ARBA00023204"/>
    </source>
</evidence>
<dbReference type="Proteomes" id="UP000177383">
    <property type="component" value="Unassembled WGS sequence"/>
</dbReference>
<dbReference type="InterPro" id="IPR050077">
    <property type="entry name" value="LexA_repressor"/>
</dbReference>
<comment type="caution">
    <text evidence="9">The sequence shown here is derived from an EMBL/GenBank/DDBJ whole genome shotgun (WGS) entry which is preliminary data.</text>
</comment>
<dbReference type="InterPro" id="IPR036286">
    <property type="entry name" value="LexA/Signal_pep-like_sf"/>
</dbReference>
<proteinExistence type="inferred from homology"/>
<dbReference type="AlphaFoldDB" id="A0A1F5ZQS3"/>
<gene>
    <name evidence="9" type="ORF">A2773_04010</name>
</gene>
<dbReference type="InterPro" id="IPR006197">
    <property type="entry name" value="Peptidase_S24_LexA"/>
</dbReference>
<dbReference type="Gene3D" id="2.10.109.10">
    <property type="entry name" value="Umud Fragment, subunit A"/>
    <property type="match status" value="1"/>
</dbReference>
<organism evidence="9 10">
    <name type="scientific">Candidatus Gottesmanbacteria bacterium RIFCSPHIGHO2_01_FULL_39_10</name>
    <dbReference type="NCBI Taxonomy" id="1798375"/>
    <lineage>
        <taxon>Bacteria</taxon>
        <taxon>Candidatus Gottesmaniibacteriota</taxon>
    </lineage>
</organism>
<comment type="similarity">
    <text evidence="1 7">Belongs to the peptidase S24 family.</text>
</comment>